<dbReference type="Proteomes" id="UP000007797">
    <property type="component" value="Unassembled WGS sequence"/>
</dbReference>
<dbReference type="Pfam" id="PF07974">
    <property type="entry name" value="EGF_2"/>
    <property type="match status" value="1"/>
</dbReference>
<keyword evidence="6" id="KW-1185">Reference proteome</keyword>
<feature type="disulfide bond" evidence="2">
    <location>
        <begin position="314"/>
        <end position="323"/>
    </location>
</feature>
<dbReference type="InterPro" id="IPR036116">
    <property type="entry name" value="FN3_sf"/>
</dbReference>
<dbReference type="KEGG" id="dfa:DFA_12064"/>
<dbReference type="AlphaFoldDB" id="F4QFJ3"/>
<dbReference type="PROSITE" id="PS00022">
    <property type="entry name" value="EGF_1"/>
    <property type="match status" value="1"/>
</dbReference>
<dbReference type="GeneID" id="14865508"/>
<keyword evidence="3" id="KW-0732">Signal</keyword>
<feature type="domain" description="EGF-like" evidence="4">
    <location>
        <begin position="285"/>
        <end position="324"/>
    </location>
</feature>
<evidence type="ECO:0000256" key="3">
    <source>
        <dbReference type="SAM" id="SignalP"/>
    </source>
</evidence>
<dbReference type="RefSeq" id="XP_004351003.1">
    <property type="nucleotide sequence ID" value="XM_004350951.1"/>
</dbReference>
<keyword evidence="2" id="KW-0245">EGF-like domain</keyword>
<name>F4QFJ3_CACFS</name>
<dbReference type="PROSITE" id="PS50026">
    <property type="entry name" value="EGF_3"/>
    <property type="match status" value="1"/>
</dbReference>
<keyword evidence="1 2" id="KW-1015">Disulfide bond</keyword>
<protein>
    <recommendedName>
        <fullName evidence="4">EGF-like domain-containing protein</fullName>
    </recommendedName>
</protein>
<dbReference type="PROSITE" id="PS01186">
    <property type="entry name" value="EGF_2"/>
    <property type="match status" value="1"/>
</dbReference>
<dbReference type="Gene3D" id="2.10.25.10">
    <property type="entry name" value="Laminin"/>
    <property type="match status" value="1"/>
</dbReference>
<comment type="caution">
    <text evidence="2">Lacks conserved residue(s) required for the propagation of feature annotation.</text>
</comment>
<gene>
    <name evidence="5" type="ORF">DFA_12064</name>
</gene>
<accession>F4QFJ3</accession>
<dbReference type="InterPro" id="IPR000742">
    <property type="entry name" value="EGF"/>
</dbReference>
<evidence type="ECO:0000256" key="1">
    <source>
        <dbReference type="ARBA" id="ARBA00023157"/>
    </source>
</evidence>
<evidence type="ECO:0000313" key="5">
    <source>
        <dbReference type="EMBL" id="EGG14294.1"/>
    </source>
</evidence>
<organism evidence="5 6">
    <name type="scientific">Cavenderia fasciculata</name>
    <name type="common">Slime mold</name>
    <name type="synonym">Dictyostelium fasciculatum</name>
    <dbReference type="NCBI Taxonomy" id="261658"/>
    <lineage>
        <taxon>Eukaryota</taxon>
        <taxon>Amoebozoa</taxon>
        <taxon>Evosea</taxon>
        <taxon>Eumycetozoa</taxon>
        <taxon>Dictyostelia</taxon>
        <taxon>Acytosteliales</taxon>
        <taxon>Cavenderiaceae</taxon>
        <taxon>Cavenderia</taxon>
    </lineage>
</organism>
<evidence type="ECO:0000313" key="6">
    <source>
        <dbReference type="Proteomes" id="UP000007797"/>
    </source>
</evidence>
<reference evidence="6" key="1">
    <citation type="journal article" date="2011" name="Genome Res.">
        <title>Phylogeny-wide analysis of social amoeba genomes highlights ancient origins for complex intercellular communication.</title>
        <authorList>
            <person name="Heidel A.J."/>
            <person name="Lawal H.M."/>
            <person name="Felder M."/>
            <person name="Schilde C."/>
            <person name="Helps N.R."/>
            <person name="Tunggal B."/>
            <person name="Rivero F."/>
            <person name="John U."/>
            <person name="Schleicher M."/>
            <person name="Eichinger L."/>
            <person name="Platzer M."/>
            <person name="Noegel A.A."/>
            <person name="Schaap P."/>
            <person name="Gloeckner G."/>
        </authorList>
    </citation>
    <scope>NUCLEOTIDE SEQUENCE [LARGE SCALE GENOMIC DNA]</scope>
    <source>
        <strain evidence="6">SH3</strain>
    </source>
</reference>
<feature type="signal peptide" evidence="3">
    <location>
        <begin position="1"/>
        <end position="21"/>
    </location>
</feature>
<dbReference type="EMBL" id="GL883029">
    <property type="protein sequence ID" value="EGG14294.1"/>
    <property type="molecule type" value="Genomic_DNA"/>
</dbReference>
<evidence type="ECO:0000256" key="2">
    <source>
        <dbReference type="PROSITE-ProRule" id="PRU00076"/>
    </source>
</evidence>
<feature type="chain" id="PRO_5003314024" description="EGF-like domain-containing protein" evidence="3">
    <location>
        <begin position="22"/>
        <end position="363"/>
    </location>
</feature>
<proteinExistence type="predicted"/>
<dbReference type="SUPFAM" id="SSF49265">
    <property type="entry name" value="Fibronectin type III"/>
    <property type="match status" value="1"/>
</dbReference>
<dbReference type="InterPro" id="IPR013111">
    <property type="entry name" value="EGF_extracell"/>
</dbReference>
<sequence length="363" mass="39893">MISKNLILLITLFVLSLSINAQTPVFTFTTSFSEIGSFQVSISADGIVGGDLQTNFTYYVNNTIFCDNTPNTSCFIEELLSNSYYETKVVGVNGNGVTNTSTGSFTTASQIVITSYQGVQTLNNYFTVEWESTGGKDAAYYEISVNGTSMCQDTTADNYCEVDLTPETVLSTHSIELKAFSDPDSSDSKTFTFQTYKQPLVRNISATIIKNGSIELTWTYIYGNTSDLIDFGIDHGIIENDLLILVERWENTTLYVDDFEGSIHYFEIAVYNANFDGYEDEAFFNFTSCVTNNTATGFCSGNGICRNATLGCSCDQGWEGPLCSTKTVVPNSSDSKSDEVSFAFTLESSIFISLLLCLLSLLF</sequence>
<evidence type="ECO:0000259" key="4">
    <source>
        <dbReference type="PROSITE" id="PS50026"/>
    </source>
</evidence>